<feature type="repeat" description="HEAT" evidence="14">
    <location>
        <begin position="1039"/>
        <end position="1077"/>
    </location>
</feature>
<dbReference type="InterPro" id="IPR045110">
    <property type="entry name" value="XMAP215"/>
</dbReference>
<feature type="compositionally biased region" description="Basic and acidic residues" evidence="15">
    <location>
        <begin position="1118"/>
        <end position="1132"/>
    </location>
</feature>
<dbReference type="GO" id="GO:0000922">
    <property type="term" value="C:spindle pole"/>
    <property type="evidence" value="ECO:0007669"/>
    <property type="project" value="UniProtKB-SubCell"/>
</dbReference>
<keyword evidence="11" id="KW-0131">Cell cycle</keyword>
<dbReference type="InterPro" id="IPR034085">
    <property type="entry name" value="TOG"/>
</dbReference>
<feature type="domain" description="TOG" evidence="16">
    <location>
        <begin position="1205"/>
        <end position="1459"/>
    </location>
</feature>
<dbReference type="OrthoDB" id="205662at2759"/>
<dbReference type="SMART" id="SM01349">
    <property type="entry name" value="TOG"/>
    <property type="match status" value="5"/>
</dbReference>
<feature type="region of interest" description="Disordered" evidence="15">
    <location>
        <begin position="224"/>
        <end position="257"/>
    </location>
</feature>
<dbReference type="Proteomes" id="UP000650833">
    <property type="component" value="Unassembled WGS sequence"/>
</dbReference>
<dbReference type="GO" id="GO:1990498">
    <property type="term" value="C:mitotic spindle microtubule"/>
    <property type="evidence" value="ECO:0007669"/>
    <property type="project" value="UniProtKB-ARBA"/>
</dbReference>
<evidence type="ECO:0000256" key="5">
    <source>
        <dbReference type="ARBA" id="ARBA00022490"/>
    </source>
</evidence>
<dbReference type="FunFam" id="1.25.10.10:FF:000019">
    <property type="entry name" value="Cytoskeleton-associated protein 5"/>
    <property type="match status" value="1"/>
</dbReference>
<dbReference type="GO" id="GO:0051315">
    <property type="term" value="P:attachment of mitotic spindle microtubules to kinetochore"/>
    <property type="evidence" value="ECO:0007669"/>
    <property type="project" value="UniProtKB-ARBA"/>
</dbReference>
<dbReference type="FunFam" id="1.25.10.10:FF:000050">
    <property type="entry name" value="Cytoskeleton-associated protein 5 isoform X1"/>
    <property type="match status" value="1"/>
</dbReference>
<dbReference type="GO" id="GO:0044732">
    <property type="term" value="C:mitotic spindle pole body"/>
    <property type="evidence" value="ECO:0007669"/>
    <property type="project" value="UniProtKB-ARBA"/>
</dbReference>
<evidence type="ECO:0000259" key="16">
    <source>
        <dbReference type="SMART" id="SM01349"/>
    </source>
</evidence>
<dbReference type="GO" id="GO:0000022">
    <property type="term" value="P:mitotic spindle elongation"/>
    <property type="evidence" value="ECO:0007669"/>
    <property type="project" value="UniProtKB-ARBA"/>
</dbReference>
<evidence type="ECO:0000256" key="11">
    <source>
        <dbReference type="ARBA" id="ARBA00023306"/>
    </source>
</evidence>
<feature type="region of interest" description="Disordered" evidence="15">
    <location>
        <begin position="1847"/>
        <end position="1949"/>
    </location>
</feature>
<feature type="compositionally biased region" description="Low complexity" evidence="15">
    <location>
        <begin position="564"/>
        <end position="589"/>
    </location>
</feature>
<feature type="compositionally biased region" description="Low complexity" evidence="15">
    <location>
        <begin position="1853"/>
        <end position="1898"/>
    </location>
</feature>
<comment type="similarity">
    <text evidence="13">Belongs to the TOG/XMAP215 family.</text>
</comment>
<dbReference type="PROSITE" id="PS50077">
    <property type="entry name" value="HEAT_REPEAT"/>
    <property type="match status" value="1"/>
</dbReference>
<dbReference type="GO" id="GO:0005881">
    <property type="term" value="C:cytoplasmic microtubule"/>
    <property type="evidence" value="ECO:0007669"/>
    <property type="project" value="UniProtKB-ARBA"/>
</dbReference>
<dbReference type="EMBL" id="JAEPRC010000365">
    <property type="protein sequence ID" value="KAG2199066.1"/>
    <property type="molecule type" value="Genomic_DNA"/>
</dbReference>
<accession>A0A8H7QWX4</accession>
<comment type="caution">
    <text evidence="17">The sequence shown here is derived from an EMBL/GenBank/DDBJ whole genome shotgun (WGS) entry which is preliminary data.</text>
</comment>
<evidence type="ECO:0000256" key="12">
    <source>
        <dbReference type="ARBA" id="ARBA00023328"/>
    </source>
</evidence>
<feature type="compositionally biased region" description="Basic and acidic residues" evidence="15">
    <location>
        <begin position="2215"/>
        <end position="2226"/>
    </location>
</feature>
<dbReference type="InterPro" id="IPR048491">
    <property type="entry name" value="XMAP215_CLASP_TOG"/>
</dbReference>
<evidence type="ECO:0000256" key="2">
    <source>
        <dbReference type="ARBA" id="ARBA00004629"/>
    </source>
</evidence>
<keyword evidence="6" id="KW-0132">Cell division</keyword>
<feature type="compositionally biased region" description="Acidic residues" evidence="15">
    <location>
        <begin position="236"/>
        <end position="257"/>
    </location>
</feature>
<feature type="region of interest" description="Disordered" evidence="15">
    <location>
        <begin position="1095"/>
        <end position="1194"/>
    </location>
</feature>
<evidence type="ECO:0000256" key="14">
    <source>
        <dbReference type="PROSITE-ProRule" id="PRU00103"/>
    </source>
</evidence>
<evidence type="ECO:0000256" key="4">
    <source>
        <dbReference type="ARBA" id="ARBA00022454"/>
    </source>
</evidence>
<feature type="compositionally biased region" description="Polar residues" evidence="15">
    <location>
        <begin position="2185"/>
        <end position="2214"/>
    </location>
</feature>
<dbReference type="GO" id="GO:0030951">
    <property type="term" value="P:establishment or maintenance of microtubule cytoskeleton polarity"/>
    <property type="evidence" value="ECO:0007669"/>
    <property type="project" value="InterPro"/>
</dbReference>
<feature type="compositionally biased region" description="Polar residues" evidence="15">
    <location>
        <begin position="1906"/>
        <end position="1941"/>
    </location>
</feature>
<dbReference type="GO" id="GO:1990571">
    <property type="term" value="P:meiotic centromere clustering"/>
    <property type="evidence" value="ECO:0007669"/>
    <property type="project" value="UniProtKB-ARBA"/>
</dbReference>
<evidence type="ECO:0000313" key="17">
    <source>
        <dbReference type="EMBL" id="KAG2199066.1"/>
    </source>
</evidence>
<dbReference type="Gene3D" id="1.25.10.10">
    <property type="entry name" value="Leucine-rich Repeat Variant"/>
    <property type="match status" value="5"/>
</dbReference>
<evidence type="ECO:0000256" key="13">
    <source>
        <dbReference type="ARBA" id="ARBA00025722"/>
    </source>
</evidence>
<feature type="domain" description="TOG" evidence="16">
    <location>
        <begin position="606"/>
        <end position="839"/>
    </location>
</feature>
<dbReference type="Pfam" id="PF21041">
    <property type="entry name" value="XMAP215_CLASP_TOG"/>
    <property type="match status" value="4"/>
</dbReference>
<feature type="domain" description="TOG" evidence="16">
    <location>
        <begin position="870"/>
        <end position="1102"/>
    </location>
</feature>
<evidence type="ECO:0000256" key="15">
    <source>
        <dbReference type="SAM" id="MobiDB-lite"/>
    </source>
</evidence>
<proteinExistence type="inferred from homology"/>
<organism evidence="17 18">
    <name type="scientific">Mucor plumbeus</name>
    <dbReference type="NCBI Taxonomy" id="97098"/>
    <lineage>
        <taxon>Eukaryota</taxon>
        <taxon>Fungi</taxon>
        <taxon>Fungi incertae sedis</taxon>
        <taxon>Mucoromycota</taxon>
        <taxon>Mucoromycotina</taxon>
        <taxon>Mucoromycetes</taxon>
        <taxon>Mucorales</taxon>
        <taxon>Mucorineae</taxon>
        <taxon>Mucoraceae</taxon>
        <taxon>Mucor</taxon>
    </lineage>
</organism>
<evidence type="ECO:0000256" key="3">
    <source>
        <dbReference type="ARBA" id="ARBA00004647"/>
    </source>
</evidence>
<keyword evidence="7" id="KW-0677">Repeat</keyword>
<feature type="region of interest" description="Disordered" evidence="15">
    <location>
        <begin position="2185"/>
        <end position="2231"/>
    </location>
</feature>
<keyword evidence="12" id="KW-0137">Centromere</keyword>
<name>A0A8H7QWX4_9FUNG</name>
<reference evidence="17" key="1">
    <citation type="submission" date="2020-12" db="EMBL/GenBank/DDBJ databases">
        <title>Metabolic potential, ecology and presence of endohyphal bacteria is reflected in genomic diversity of Mucoromycotina.</title>
        <authorList>
            <person name="Muszewska A."/>
            <person name="Okrasinska A."/>
            <person name="Steczkiewicz K."/>
            <person name="Drgas O."/>
            <person name="Orlowska M."/>
            <person name="Perlinska-Lenart U."/>
            <person name="Aleksandrzak-Piekarczyk T."/>
            <person name="Szatraj K."/>
            <person name="Zielenkiewicz U."/>
            <person name="Pilsyk S."/>
            <person name="Malc E."/>
            <person name="Mieczkowski P."/>
            <person name="Kruszewska J.S."/>
            <person name="Biernat P."/>
            <person name="Pawlowska J."/>
        </authorList>
    </citation>
    <scope>NUCLEOTIDE SEQUENCE</scope>
    <source>
        <strain evidence="17">CBS 226.32</strain>
    </source>
</reference>
<evidence type="ECO:0000256" key="9">
    <source>
        <dbReference type="ARBA" id="ARBA00022838"/>
    </source>
</evidence>
<gene>
    <name evidence="17" type="ORF">INT46_011061</name>
</gene>
<dbReference type="GO" id="GO:0061863">
    <property type="term" value="F:microtubule plus end polymerase"/>
    <property type="evidence" value="ECO:0007669"/>
    <property type="project" value="InterPro"/>
</dbReference>
<dbReference type="InterPro" id="IPR016024">
    <property type="entry name" value="ARM-type_fold"/>
</dbReference>
<dbReference type="FunFam" id="1.25.10.10:FF:000063">
    <property type="entry name" value="Putative cytoskeleton-associated protein 5"/>
    <property type="match status" value="1"/>
</dbReference>
<evidence type="ECO:0000256" key="8">
    <source>
        <dbReference type="ARBA" id="ARBA00022776"/>
    </source>
</evidence>
<feature type="region of interest" description="Disordered" evidence="15">
    <location>
        <begin position="501"/>
        <end position="604"/>
    </location>
</feature>
<dbReference type="PANTHER" id="PTHR12609">
    <property type="entry name" value="MICROTUBULE ASSOCIATED PROTEIN XMAP215"/>
    <property type="match status" value="1"/>
</dbReference>
<sequence>MDNKEEDFSSLSILDKLQHKLWKARVSACEDLTKLFKTTVEDSDFFTYEPYLKKLAIEPNAVAQEAGLSALVEYVSNAPNASSTRETVIPALVEKCLGATKVGTKQKATDIILLYAEIDTPEPILEFVLPGLNAKQPKLVTQTVIVLKELVRQFGIKKVNPKPILKVIPKMFGHTDKNVRAEANALTVELYRWIGQPLMPSISTLKPVQIKELEEAFSKLPAEKPTPERLIRSEQAIEEPEQVEDDQDIGDAQDNDDEMDVDEVDAFDFADPVDITAKLPPNFKELLESKKWQERREALDALLEQAKTEKIMDKDYSELITLLAKRINDANILLVGATATCIEKIATGLRTDFGKYKPTIAPVMIEKLKERKPAILEQLANGLNAVFASVPMSELIEDVTAASKHKNPQVRSECFKLISRRLKEVKEIPGKAEIKTFAEMFKKLLDDADANAREAGAEGLGTLMKLIGEKPMLAFTDGLDDIKMGKINEACAKATVKAKVKKAAPPPPPVKKAPVAVRKPATKPKIKAETTVKADSMAIDDDPFASATAVSPPKRKPPARLAGASSMKKPALSSSKPKPAAASATTGPKKSAKLPPSSGPEEIKYKFSPEDAEARATEFIPEAIHTDLQQAQWKVRLAAMESLCQHFEQVDGSTIEPEIIIRSFSKKPGWKEMNFQVMGKMFLAIQTLSVQCPKFNKACAALCIPAMVEKLGDIKLKKPAGECLVAIAERISLQFVFSQAYPVLKKAKSPKVLADSLLWIHASLMDFGIHGLQIRDLIDLLKFGLSNTNASVRTSAVTVLGALRQYIGPEVKSFVEDVSPALLATIEQEFERVSKMDPPQPTKAPAGLSGAGGDDGDDGGASASADAIESLFPRVDISGPLGKTVAECGDANWKIRKEGLEKVASILSEANNRIKPSLGAEFPGVLKQRLNDSNKNLQIVAVDITGSLAVAMGKPFEKYVKVFTGAIIAVLSDNKANVRAAGVAALENIRKTCTMEMMAPVFGTSLANETPALRKELLTWFSTAIKEEPDATKYDFNGMISPLFSCLQDRNADVRKAAQAALPELIGVVGYDAVASKTSELKAAQRQTVMPLVEAARGSAPSSSVGGSIGGVSSATKKRPESTHAAADDHVGRAPSSTPSRMKTLTRKKVGGIPAPRPQAMSQASTAAASSSEDSTAPILTNEPRAKQIRAKKENRWQFDTPRSDVIEGLKVQFDANMSPEVTTLLFSTSQYAERDRLNGLGILNECLGSPELCATKYNVDYSDMKKRYVANLDLILKYLTIRFFDTNTSMLIKCLDITQNLVAILDEEGVNLTEYEAVSFLPFLINKIGDPKEVMRARVRAILNSLCRVYPPSKMFNWLLESVASSKNAKARAECLEEVGGLIQQKGVEIMLPNKALPLIAVHIGDRDAGVRNAALNAIAQAYILIGDTVMKYMTKLGDKEKSMLEERLKRTKPSATVLAAVEREQRAKQEAEEMEIDELPSISNLPRIGGRSHIGKPRSNIVNPQRSIHYVQSIPEPEPMEDVTDDYGQRIPEPQYGHRNPVDTRRTQQFGYHAAPPVQQQQQQPSYGNQEDIVDYLITQITNGDPQPSIEALKSLDKFLSHNPEAILPDIEALINAITLQVRIAYSTVDPRQPATTRLCKHLVNALVLLFSNRDLACAVPQTALNHLLQELSHRLLDQKMLALESGPQLSKALNVAMVKVLENSARNVTFSALLAILAQCSALLCPGDSPSAKDTKYTELIMKCLWKLAKTIQDNLRSGILNPDELLFEINRFFINTPPAEWKRRASEKVPLGEMPLRTVKTLLLELVNGLGDSIFHHLTLIEDPQRSSVYPYLHHMLEACRKKDRMQQHRQSQPPATQQQQQQHLPQPQSQQLPVQHQQHQQLRQPQSPQLQHQNAEENRFISHSRNSSLGRPSSVASFKSNSMMRTPSVASHPSSTDGEHNAENIPQSINQTSHINSSPSMNNINNNVEPMQIDEPHVNEPSNNSLSDQKLNVALTEIFKKIGTRDQTKQGIVELYEFQKSYPLAEAKVNGYLCQTGTYFQSYIRRGLSNLAAEDNESRATAQAAAAAAAAAAVAQSTASAQSIASAHVAAPNADYHHSFSPTPTPPVNSIPMVEQTSNERLSFDSQTHNSNRASIHAGDDTAEIKLRLLRLQQKFGYKTEIEDPNNTTTSPIVTNVGGLSTTDSHHNNVSSRQDISPTYSRRQSNINNHDYRDVQGESDRQQSVSALKERLAKMKQVISSAASSPNL</sequence>
<evidence type="ECO:0000313" key="18">
    <source>
        <dbReference type="Proteomes" id="UP000650833"/>
    </source>
</evidence>
<dbReference type="SUPFAM" id="SSF48371">
    <property type="entry name" value="ARM repeat"/>
    <property type="match status" value="2"/>
</dbReference>
<feature type="compositionally biased region" description="Low complexity" evidence="15">
    <location>
        <begin position="1095"/>
        <end position="1115"/>
    </location>
</feature>
<keyword evidence="9" id="KW-0995">Kinetochore</keyword>
<dbReference type="FunFam" id="1.25.10.10:FF:000068">
    <property type="entry name" value="cytoskeleton-associated protein 5 isoform X1"/>
    <property type="match status" value="1"/>
</dbReference>
<keyword evidence="8" id="KW-0498">Mitosis</keyword>
<feature type="compositionally biased region" description="Low complexity" evidence="15">
    <location>
        <begin position="1159"/>
        <end position="1177"/>
    </location>
</feature>
<evidence type="ECO:0000256" key="7">
    <source>
        <dbReference type="ARBA" id="ARBA00022737"/>
    </source>
</evidence>
<evidence type="ECO:0000256" key="6">
    <source>
        <dbReference type="ARBA" id="ARBA00022618"/>
    </source>
</evidence>
<evidence type="ECO:0000256" key="10">
    <source>
        <dbReference type="ARBA" id="ARBA00023212"/>
    </source>
</evidence>
<keyword evidence="4" id="KW-0158">Chromosome</keyword>
<evidence type="ECO:0000256" key="1">
    <source>
        <dbReference type="ARBA" id="ARBA00004300"/>
    </source>
</evidence>
<comment type="subcellular location">
    <subcellularLocation>
        <location evidence="2">Chromosome</location>
        <location evidence="2">Centromere</location>
        <location evidence="2">Kinetochore</location>
    </subcellularLocation>
    <subcellularLocation>
        <location evidence="1">Cytoplasm</location>
        <location evidence="1">Cytoskeleton</location>
        <location evidence="1">Microtubule organizing center</location>
        <location evidence="1">Centrosome</location>
    </subcellularLocation>
    <subcellularLocation>
        <location evidence="3">Cytoplasm</location>
        <location evidence="3">Cytoskeleton</location>
        <location evidence="3">Spindle pole</location>
    </subcellularLocation>
</comment>
<dbReference type="GO" id="GO:0051010">
    <property type="term" value="F:microtubule plus-end binding"/>
    <property type="evidence" value="ECO:0007669"/>
    <property type="project" value="InterPro"/>
</dbReference>
<feature type="domain" description="TOG" evidence="16">
    <location>
        <begin position="268"/>
        <end position="500"/>
    </location>
</feature>
<dbReference type="GO" id="GO:0051301">
    <property type="term" value="P:cell division"/>
    <property type="evidence" value="ECO:0007669"/>
    <property type="project" value="UniProtKB-KW"/>
</dbReference>
<feature type="domain" description="TOG" evidence="16">
    <location>
        <begin position="1"/>
        <end position="226"/>
    </location>
</feature>
<keyword evidence="5" id="KW-0963">Cytoplasm</keyword>
<dbReference type="GO" id="GO:0099070">
    <property type="term" value="C:static microtubule bundle"/>
    <property type="evidence" value="ECO:0007669"/>
    <property type="project" value="UniProtKB-ARBA"/>
</dbReference>
<protein>
    <recommendedName>
        <fullName evidence="16">TOG domain-containing protein</fullName>
    </recommendedName>
</protein>
<dbReference type="GO" id="GO:0046785">
    <property type="term" value="P:microtubule polymerization"/>
    <property type="evidence" value="ECO:0007669"/>
    <property type="project" value="InterPro"/>
</dbReference>
<dbReference type="GO" id="GO:0000776">
    <property type="term" value="C:kinetochore"/>
    <property type="evidence" value="ECO:0007669"/>
    <property type="project" value="UniProtKB-KW"/>
</dbReference>
<dbReference type="InterPro" id="IPR011989">
    <property type="entry name" value="ARM-like"/>
</dbReference>
<feature type="region of interest" description="Disordered" evidence="15">
    <location>
        <begin position="833"/>
        <end position="863"/>
    </location>
</feature>
<keyword evidence="10" id="KW-0206">Cytoskeleton</keyword>
<dbReference type="InterPro" id="IPR021133">
    <property type="entry name" value="HEAT_type_2"/>
</dbReference>
<keyword evidence="18" id="KW-1185">Reference proteome</keyword>